<name>A0A2I0XCL6_9ASPA</name>
<accession>A0A2I0XCL6</accession>
<feature type="compositionally biased region" description="Basic residues" evidence="1">
    <location>
        <begin position="29"/>
        <end position="38"/>
    </location>
</feature>
<keyword evidence="3" id="KW-1185">Reference proteome</keyword>
<sequence>MVGRVWRNCPPQSADEGTPRWPQTPAGSTRRRRRRRGVGNRMAQLSRHRRTQSSSCHLADLALLAPSLSLALYFRIVSIYNISDSQRPTPSEFVAAFDTLLPM</sequence>
<organism evidence="2 3">
    <name type="scientific">Dendrobium catenatum</name>
    <dbReference type="NCBI Taxonomy" id="906689"/>
    <lineage>
        <taxon>Eukaryota</taxon>
        <taxon>Viridiplantae</taxon>
        <taxon>Streptophyta</taxon>
        <taxon>Embryophyta</taxon>
        <taxon>Tracheophyta</taxon>
        <taxon>Spermatophyta</taxon>
        <taxon>Magnoliopsida</taxon>
        <taxon>Liliopsida</taxon>
        <taxon>Asparagales</taxon>
        <taxon>Orchidaceae</taxon>
        <taxon>Epidendroideae</taxon>
        <taxon>Malaxideae</taxon>
        <taxon>Dendrobiinae</taxon>
        <taxon>Dendrobium</taxon>
    </lineage>
</organism>
<protein>
    <submittedName>
        <fullName evidence="2">Uncharacterized protein</fullName>
    </submittedName>
</protein>
<reference evidence="2 3" key="2">
    <citation type="journal article" date="2017" name="Nature">
        <title>The Apostasia genome and the evolution of orchids.</title>
        <authorList>
            <person name="Zhang G.Q."/>
            <person name="Liu K.W."/>
            <person name="Li Z."/>
            <person name="Lohaus R."/>
            <person name="Hsiao Y.Y."/>
            <person name="Niu S.C."/>
            <person name="Wang J.Y."/>
            <person name="Lin Y.C."/>
            <person name="Xu Q."/>
            <person name="Chen L.J."/>
            <person name="Yoshida K."/>
            <person name="Fujiwara S."/>
            <person name="Wang Z.W."/>
            <person name="Zhang Y.Q."/>
            <person name="Mitsuda N."/>
            <person name="Wang M."/>
            <person name="Liu G.H."/>
            <person name="Pecoraro L."/>
            <person name="Huang H.X."/>
            <person name="Xiao X.J."/>
            <person name="Lin M."/>
            <person name="Wu X.Y."/>
            <person name="Wu W.L."/>
            <person name="Chen Y.Y."/>
            <person name="Chang S.B."/>
            <person name="Sakamoto S."/>
            <person name="Ohme-Takagi M."/>
            <person name="Yagi M."/>
            <person name="Zeng S.J."/>
            <person name="Shen C.Y."/>
            <person name="Yeh C.M."/>
            <person name="Luo Y.B."/>
            <person name="Tsai W.C."/>
            <person name="Van de Peer Y."/>
            <person name="Liu Z.J."/>
        </authorList>
    </citation>
    <scope>NUCLEOTIDE SEQUENCE [LARGE SCALE GENOMIC DNA]</scope>
    <source>
        <tissue evidence="2">The whole plant</tissue>
    </source>
</reference>
<proteinExistence type="predicted"/>
<evidence type="ECO:0000256" key="1">
    <source>
        <dbReference type="SAM" id="MobiDB-lite"/>
    </source>
</evidence>
<dbReference type="AlphaFoldDB" id="A0A2I0XCL6"/>
<gene>
    <name evidence="2" type="ORF">MA16_Dca003384</name>
</gene>
<evidence type="ECO:0000313" key="3">
    <source>
        <dbReference type="Proteomes" id="UP000233837"/>
    </source>
</evidence>
<dbReference type="EMBL" id="KZ501977">
    <property type="protein sequence ID" value="PKU85643.1"/>
    <property type="molecule type" value="Genomic_DNA"/>
</dbReference>
<feature type="region of interest" description="Disordered" evidence="1">
    <location>
        <begin position="1"/>
        <end position="51"/>
    </location>
</feature>
<evidence type="ECO:0000313" key="2">
    <source>
        <dbReference type="EMBL" id="PKU85643.1"/>
    </source>
</evidence>
<reference evidence="2 3" key="1">
    <citation type="journal article" date="2016" name="Sci. Rep.">
        <title>The Dendrobium catenatum Lindl. genome sequence provides insights into polysaccharide synthase, floral development and adaptive evolution.</title>
        <authorList>
            <person name="Zhang G.Q."/>
            <person name="Xu Q."/>
            <person name="Bian C."/>
            <person name="Tsai W.C."/>
            <person name="Yeh C.M."/>
            <person name="Liu K.W."/>
            <person name="Yoshida K."/>
            <person name="Zhang L.S."/>
            <person name="Chang S.B."/>
            <person name="Chen F."/>
            <person name="Shi Y."/>
            <person name="Su Y.Y."/>
            <person name="Zhang Y.Q."/>
            <person name="Chen L.J."/>
            <person name="Yin Y."/>
            <person name="Lin M."/>
            <person name="Huang H."/>
            <person name="Deng H."/>
            <person name="Wang Z.W."/>
            <person name="Zhu S.L."/>
            <person name="Zhao X."/>
            <person name="Deng C."/>
            <person name="Niu S.C."/>
            <person name="Huang J."/>
            <person name="Wang M."/>
            <person name="Liu G.H."/>
            <person name="Yang H.J."/>
            <person name="Xiao X.J."/>
            <person name="Hsiao Y.Y."/>
            <person name="Wu W.L."/>
            <person name="Chen Y.Y."/>
            <person name="Mitsuda N."/>
            <person name="Ohme-Takagi M."/>
            <person name="Luo Y.B."/>
            <person name="Van de Peer Y."/>
            <person name="Liu Z.J."/>
        </authorList>
    </citation>
    <scope>NUCLEOTIDE SEQUENCE [LARGE SCALE GENOMIC DNA]</scope>
    <source>
        <tissue evidence="2">The whole plant</tissue>
    </source>
</reference>
<dbReference type="Proteomes" id="UP000233837">
    <property type="component" value="Unassembled WGS sequence"/>
</dbReference>